<dbReference type="HOGENOM" id="CLU_2557303_0_0_3"/>
<organism evidence="1">
    <name type="scientific">Trichodesmium erythraeum (strain IMS101)</name>
    <dbReference type="NCBI Taxonomy" id="203124"/>
    <lineage>
        <taxon>Bacteria</taxon>
        <taxon>Bacillati</taxon>
        <taxon>Cyanobacteriota</taxon>
        <taxon>Cyanophyceae</taxon>
        <taxon>Oscillatoriophycideae</taxon>
        <taxon>Oscillatoriales</taxon>
        <taxon>Microcoleaceae</taxon>
        <taxon>Trichodesmium</taxon>
    </lineage>
</organism>
<dbReference type="RefSeq" id="WP_011611637.1">
    <property type="nucleotide sequence ID" value="NC_008312.1"/>
</dbReference>
<dbReference type="KEGG" id="ter:Tery_2017"/>
<name>Q113Q9_TRIEI</name>
<gene>
    <name evidence="1" type="ordered locus">Tery_2017</name>
</gene>
<evidence type="ECO:0000313" key="1">
    <source>
        <dbReference type="EMBL" id="ABG51265.1"/>
    </source>
</evidence>
<accession>Q113Q9</accession>
<sequence length="82" mass="9646">MSLIEEITIENLDPKLWDLYSLEIKEKEINKQSIVYHHQMEIKPRGSEIERRTVAAGRFILATNIDSSSDLHCSEILWNYKN</sequence>
<dbReference type="AlphaFoldDB" id="Q113Q9"/>
<dbReference type="EMBL" id="CP000393">
    <property type="protein sequence ID" value="ABG51265.1"/>
    <property type="molecule type" value="Genomic_DNA"/>
</dbReference>
<protein>
    <submittedName>
        <fullName evidence="1">Uncharacterized protein</fullName>
    </submittedName>
</protein>
<reference evidence="1" key="1">
    <citation type="submission" date="2006-06" db="EMBL/GenBank/DDBJ databases">
        <title>Complete sequence of Trichodesmium erythraeum IMS101.</title>
        <authorList>
            <consortium name="US DOE Joint Genome Institute"/>
            <person name="Copeland A."/>
            <person name="Lucas S."/>
            <person name="Lapidus A."/>
            <person name="Barry K."/>
            <person name="Detter J.C."/>
            <person name="Glavina del Rio T."/>
            <person name="Hammon N."/>
            <person name="Israni S."/>
            <person name="Dalin E."/>
            <person name="Tice H."/>
            <person name="Pitluck S."/>
            <person name="Kiss H."/>
            <person name="Munk A.C."/>
            <person name="Brettin T."/>
            <person name="Bruce D."/>
            <person name="Han C."/>
            <person name="Tapia R."/>
            <person name="Gilna P."/>
            <person name="Schmutz J."/>
            <person name="Larimer F."/>
            <person name="Land M."/>
            <person name="Hauser L."/>
            <person name="Kyrpides N."/>
            <person name="Kim E."/>
            <person name="Richardson P."/>
        </authorList>
    </citation>
    <scope>NUCLEOTIDE SEQUENCE [LARGE SCALE GENOMIC DNA]</scope>
    <source>
        <strain evidence="1">IMS101</strain>
    </source>
</reference>
<dbReference type="OrthoDB" id="467786at2"/>
<proteinExistence type="predicted"/>